<reference evidence="1" key="1">
    <citation type="submission" date="2014-11" db="EMBL/GenBank/DDBJ databases">
        <authorList>
            <person name="Amaro Gonzalez C."/>
        </authorList>
    </citation>
    <scope>NUCLEOTIDE SEQUENCE</scope>
</reference>
<organism evidence="1">
    <name type="scientific">Anguilla anguilla</name>
    <name type="common">European freshwater eel</name>
    <name type="synonym">Muraena anguilla</name>
    <dbReference type="NCBI Taxonomy" id="7936"/>
    <lineage>
        <taxon>Eukaryota</taxon>
        <taxon>Metazoa</taxon>
        <taxon>Chordata</taxon>
        <taxon>Craniata</taxon>
        <taxon>Vertebrata</taxon>
        <taxon>Euteleostomi</taxon>
        <taxon>Actinopterygii</taxon>
        <taxon>Neopterygii</taxon>
        <taxon>Teleostei</taxon>
        <taxon>Anguilliformes</taxon>
        <taxon>Anguillidae</taxon>
        <taxon>Anguilla</taxon>
    </lineage>
</organism>
<dbReference type="AlphaFoldDB" id="A0A0E9Q980"/>
<dbReference type="EMBL" id="GBXM01101208">
    <property type="protein sequence ID" value="JAH07369.1"/>
    <property type="molecule type" value="Transcribed_RNA"/>
</dbReference>
<evidence type="ECO:0000313" key="1">
    <source>
        <dbReference type="EMBL" id="JAH12683.1"/>
    </source>
</evidence>
<dbReference type="EMBL" id="GBXM01095894">
    <property type="protein sequence ID" value="JAH12683.1"/>
    <property type="molecule type" value="Transcribed_RNA"/>
</dbReference>
<reference evidence="1" key="2">
    <citation type="journal article" date="2015" name="Fish Shellfish Immunol.">
        <title>Early steps in the European eel (Anguilla anguilla)-Vibrio vulnificus interaction in the gills: Role of the RtxA13 toxin.</title>
        <authorList>
            <person name="Callol A."/>
            <person name="Pajuelo D."/>
            <person name="Ebbesson L."/>
            <person name="Teles M."/>
            <person name="MacKenzie S."/>
            <person name="Amaro C."/>
        </authorList>
    </citation>
    <scope>NUCLEOTIDE SEQUENCE</scope>
</reference>
<protein>
    <submittedName>
        <fullName evidence="1">Uncharacterized protein</fullName>
    </submittedName>
</protein>
<proteinExistence type="predicted"/>
<sequence length="47" mass="5536">MTTYPCNGKKIKVNGERCPQIEMRLRFQDTRRALTNPDIFVFTGIFK</sequence>
<name>A0A0E9Q980_ANGAN</name>
<accession>A0A0E9Q980</accession>
<dbReference type="EMBL" id="GBXM01094219">
    <property type="protein sequence ID" value="JAH14358.1"/>
    <property type="molecule type" value="Transcribed_RNA"/>
</dbReference>